<dbReference type="Pfam" id="PF24839">
    <property type="entry name" value="DUF7718"/>
    <property type="match status" value="1"/>
</dbReference>
<name>A0A1H8WT69_9EURY</name>
<dbReference type="Proteomes" id="UP000198775">
    <property type="component" value="Unassembled WGS sequence"/>
</dbReference>
<proteinExistence type="predicted"/>
<evidence type="ECO:0000259" key="1">
    <source>
        <dbReference type="Pfam" id="PF24839"/>
    </source>
</evidence>
<feature type="domain" description="DUF7718" evidence="1">
    <location>
        <begin position="11"/>
        <end position="121"/>
    </location>
</feature>
<protein>
    <recommendedName>
        <fullName evidence="1">DUF7718 domain-containing protein</fullName>
    </recommendedName>
</protein>
<organism evidence="2 3">
    <name type="scientific">Halorientalis persicus</name>
    <dbReference type="NCBI Taxonomy" id="1367881"/>
    <lineage>
        <taxon>Archaea</taxon>
        <taxon>Methanobacteriati</taxon>
        <taxon>Methanobacteriota</taxon>
        <taxon>Stenosarchaea group</taxon>
        <taxon>Halobacteria</taxon>
        <taxon>Halobacteriales</taxon>
        <taxon>Haloarculaceae</taxon>
        <taxon>Halorientalis</taxon>
    </lineage>
</organism>
<gene>
    <name evidence="2" type="ORF">SAMN05216388_10756</name>
</gene>
<sequence length="125" mass="15238">MTDDEPREYDREFTTPLEYRTRRRIGYSHERGDVTRFVVQVEYRVNGEWLEVVRFDHDPESDHAHDVTEEGVHMDVYRDGEKIRSEEVFPPMKASDALTFAEEHLNQHAERYINRFEEWHEIRNR</sequence>
<dbReference type="AlphaFoldDB" id="A0A1H8WT69"/>
<accession>A0A1H8WT69</accession>
<dbReference type="EMBL" id="FOCX01000075">
    <property type="protein sequence ID" value="SEP30865.1"/>
    <property type="molecule type" value="Genomic_DNA"/>
</dbReference>
<dbReference type="InterPro" id="IPR056135">
    <property type="entry name" value="DUF7718"/>
</dbReference>
<dbReference type="RefSeq" id="WP_092665126.1">
    <property type="nucleotide sequence ID" value="NZ_FOCX01000075.1"/>
</dbReference>
<evidence type="ECO:0000313" key="3">
    <source>
        <dbReference type="Proteomes" id="UP000198775"/>
    </source>
</evidence>
<reference evidence="3" key="1">
    <citation type="submission" date="2016-10" db="EMBL/GenBank/DDBJ databases">
        <authorList>
            <person name="Varghese N."/>
            <person name="Submissions S."/>
        </authorList>
    </citation>
    <scope>NUCLEOTIDE SEQUENCE [LARGE SCALE GENOMIC DNA]</scope>
    <source>
        <strain evidence="3">IBRC-M 10043</strain>
    </source>
</reference>
<keyword evidence="3" id="KW-1185">Reference proteome</keyword>
<evidence type="ECO:0000313" key="2">
    <source>
        <dbReference type="EMBL" id="SEP30865.1"/>
    </source>
</evidence>